<keyword evidence="5" id="KW-1185">Reference proteome</keyword>
<accession>A0ABS4TNR2</accession>
<dbReference type="PROSITE" id="PS51175">
    <property type="entry name" value="CBM6"/>
    <property type="match status" value="1"/>
</dbReference>
<comment type="caution">
    <text evidence="4">The sequence shown here is derived from an EMBL/GenBank/DDBJ whole genome shotgun (WGS) entry which is preliminary data.</text>
</comment>
<feature type="compositionally biased region" description="Polar residues" evidence="1">
    <location>
        <begin position="44"/>
        <end position="59"/>
    </location>
</feature>
<dbReference type="Proteomes" id="UP001519332">
    <property type="component" value="Unassembled WGS sequence"/>
</dbReference>
<dbReference type="EMBL" id="JAGINW010000001">
    <property type="protein sequence ID" value="MBP2326044.1"/>
    <property type="molecule type" value="Genomic_DNA"/>
</dbReference>
<dbReference type="RefSeq" id="WP_307855348.1">
    <property type="nucleotide sequence ID" value="NZ_JAGINW010000001.1"/>
</dbReference>
<evidence type="ECO:0000313" key="5">
    <source>
        <dbReference type="Proteomes" id="UP001519332"/>
    </source>
</evidence>
<feature type="compositionally biased region" description="Pro residues" evidence="1">
    <location>
        <begin position="90"/>
        <end position="106"/>
    </location>
</feature>
<dbReference type="CDD" id="cd04082">
    <property type="entry name" value="CBM35_pectate_lyase-like"/>
    <property type="match status" value="1"/>
</dbReference>
<feature type="region of interest" description="Disordered" evidence="1">
    <location>
        <begin position="44"/>
        <end position="109"/>
    </location>
</feature>
<protein>
    <recommendedName>
        <fullName evidence="3">CBM6 domain-containing protein</fullName>
    </recommendedName>
</protein>
<dbReference type="InterPro" id="IPR005084">
    <property type="entry name" value="CBM6"/>
</dbReference>
<reference evidence="4 5" key="1">
    <citation type="submission" date="2021-03" db="EMBL/GenBank/DDBJ databases">
        <title>Sequencing the genomes of 1000 actinobacteria strains.</title>
        <authorList>
            <person name="Klenk H.-P."/>
        </authorList>
    </citation>
    <scope>NUCLEOTIDE SEQUENCE [LARGE SCALE GENOMIC DNA]</scope>
    <source>
        <strain evidence="4 5">DSM 46670</strain>
    </source>
</reference>
<proteinExistence type="predicted"/>
<gene>
    <name evidence="4" type="ORF">JOF56_006429</name>
</gene>
<dbReference type="SUPFAM" id="SSF49785">
    <property type="entry name" value="Galactose-binding domain-like"/>
    <property type="match status" value="1"/>
</dbReference>
<dbReference type="InterPro" id="IPR008979">
    <property type="entry name" value="Galactose-bd-like_sf"/>
</dbReference>
<feature type="signal peptide" evidence="2">
    <location>
        <begin position="1"/>
        <end position="18"/>
    </location>
</feature>
<evidence type="ECO:0000256" key="2">
    <source>
        <dbReference type="SAM" id="SignalP"/>
    </source>
</evidence>
<dbReference type="Pfam" id="PF03422">
    <property type="entry name" value="CBM_6"/>
    <property type="match status" value="1"/>
</dbReference>
<dbReference type="Gene3D" id="2.60.120.260">
    <property type="entry name" value="Galactose-binding domain-like"/>
    <property type="match status" value="1"/>
</dbReference>
<evidence type="ECO:0000259" key="3">
    <source>
        <dbReference type="PROSITE" id="PS51175"/>
    </source>
</evidence>
<organism evidence="4 5">
    <name type="scientific">Kibdelosporangium banguiense</name>
    <dbReference type="NCBI Taxonomy" id="1365924"/>
    <lineage>
        <taxon>Bacteria</taxon>
        <taxon>Bacillati</taxon>
        <taxon>Actinomycetota</taxon>
        <taxon>Actinomycetes</taxon>
        <taxon>Pseudonocardiales</taxon>
        <taxon>Pseudonocardiaceae</taxon>
        <taxon>Kibdelosporangium</taxon>
    </lineage>
</organism>
<evidence type="ECO:0000313" key="4">
    <source>
        <dbReference type="EMBL" id="MBP2326044.1"/>
    </source>
</evidence>
<feature type="domain" description="CBM6" evidence="3">
    <location>
        <begin position="109"/>
        <end position="232"/>
    </location>
</feature>
<feature type="chain" id="PRO_5047370988" description="CBM6 domain-containing protein" evidence="2">
    <location>
        <begin position="19"/>
        <end position="232"/>
    </location>
</feature>
<sequence length="232" mass="24196">MRRSLKWALSGAASCAAAGMVVTLLVSQPDAPAGAQIVVPQGQDSELPVTTQPPQSTVSVLLPTPSVGPAPSSPDAQPPPSSSTSARTPKPAPPPQQAPERTPPQPQGVDFQAENATIRNGRIESNHAGFTGSGFVDYDNEVGSSVEWTVTALATTSVNVVFRYTNASSENRPMDITVNGIKTASVNFPPTNGWEDWRTLTIRVNLLAGTSKIRATATTSNGGPNVDKITVV</sequence>
<name>A0ABS4TNR2_9PSEU</name>
<keyword evidence="2" id="KW-0732">Signal</keyword>
<feature type="compositionally biased region" description="Pro residues" evidence="1">
    <location>
        <begin position="66"/>
        <end position="81"/>
    </location>
</feature>
<evidence type="ECO:0000256" key="1">
    <source>
        <dbReference type="SAM" id="MobiDB-lite"/>
    </source>
</evidence>